<evidence type="ECO:0000313" key="1">
    <source>
        <dbReference type="EMBL" id="QEL57840.1"/>
    </source>
</evidence>
<sequence length="194" mass="22371">MTQLRPSIATGAELTQETFADFIARLRHDVDGDGVDEHCTADALFVVQARQIITGIDTDYTDQLCVCCEDSMWFTPQEYWDDCGEEEREELNRLASDGEEADILFLELGTADQWEILGEREDHTVTGWDDRWDYVNAHFTQAAAEAFIQRKKHDYRHGLRVYVESQYYCWEFNAIVKALLRGELTFKPKEGGEA</sequence>
<evidence type="ECO:0000313" key="2">
    <source>
        <dbReference type="Proteomes" id="UP000322079"/>
    </source>
</evidence>
<proteinExistence type="predicted"/>
<name>A0A5C1DMY6_9NEIS</name>
<gene>
    <name evidence="1" type="ORF">FYK34_07740</name>
</gene>
<dbReference type="Proteomes" id="UP000322079">
    <property type="component" value="Chromosome"/>
</dbReference>
<dbReference type="KEGG" id="chrm:FYK34_07740"/>
<dbReference type="EMBL" id="CP043473">
    <property type="protein sequence ID" value="QEL57840.1"/>
    <property type="molecule type" value="Genomic_DNA"/>
</dbReference>
<dbReference type="AlphaFoldDB" id="A0A5C1DMY6"/>
<accession>A0A5C1DMY6</accession>
<organism evidence="1 2">
    <name type="scientific">Chromobacterium paludis</name>
    <dbReference type="NCBI Taxonomy" id="2605945"/>
    <lineage>
        <taxon>Bacteria</taxon>
        <taxon>Pseudomonadati</taxon>
        <taxon>Pseudomonadota</taxon>
        <taxon>Betaproteobacteria</taxon>
        <taxon>Neisseriales</taxon>
        <taxon>Chromobacteriaceae</taxon>
        <taxon>Chromobacterium</taxon>
    </lineage>
</organism>
<keyword evidence="2" id="KW-1185">Reference proteome</keyword>
<protein>
    <submittedName>
        <fullName evidence="1">Uncharacterized protein</fullName>
    </submittedName>
</protein>
<reference evidence="1 2" key="1">
    <citation type="submission" date="2019-08" db="EMBL/GenBank/DDBJ databases">
        <title>Chromobacterium paludis, a novel bacterium isolated from a Maryland marsh pond.</title>
        <authorList>
            <person name="Blackburn M.B."/>
            <person name="Gundersen-Rindal D.E."/>
        </authorList>
    </citation>
    <scope>NUCLEOTIDE SEQUENCE [LARGE SCALE GENOMIC DNA]</scope>
    <source>
        <strain evidence="2">IIBBL 257-1</strain>
    </source>
</reference>